<feature type="active site" description="Nucleophile" evidence="10">
    <location>
        <position position="369"/>
    </location>
</feature>
<dbReference type="UniPathway" id="UPA00204"/>
<comment type="catalytic activity">
    <reaction evidence="1 12">
        <text>an S-substituted glutathione + H2O = an S-substituted L-cysteinylglycine + L-glutamate</text>
        <dbReference type="Rhea" id="RHEA:59468"/>
        <dbReference type="ChEBI" id="CHEBI:15377"/>
        <dbReference type="ChEBI" id="CHEBI:29985"/>
        <dbReference type="ChEBI" id="CHEBI:90779"/>
        <dbReference type="ChEBI" id="CHEBI:143103"/>
        <dbReference type="EC" id="3.4.19.13"/>
    </reaction>
</comment>
<dbReference type="Pfam" id="PF01019">
    <property type="entry name" value="G_glu_transpept"/>
    <property type="match status" value="1"/>
</dbReference>
<evidence type="ECO:0000256" key="5">
    <source>
        <dbReference type="ARBA" id="ARBA00022679"/>
    </source>
</evidence>
<accession>A0A136IPF4</accession>
<dbReference type="EC" id="2.3.2.2" evidence="12"/>
<proteinExistence type="inferred from homology"/>
<comment type="function">
    <text evidence="12">Cleaves the gamma-glutamyl peptide bond of glutathione and glutathione conjugates.</text>
</comment>
<keyword evidence="8 12" id="KW-0012">Acyltransferase</keyword>
<dbReference type="InterPro" id="IPR000101">
    <property type="entry name" value="GGT_peptidase"/>
</dbReference>
<keyword evidence="15" id="KW-1185">Reference proteome</keyword>
<feature type="chain" id="PRO_5007292918" description="Glutathione hydrolase" evidence="13">
    <location>
        <begin position="21"/>
        <end position="559"/>
    </location>
</feature>
<dbReference type="GO" id="GO:0036374">
    <property type="term" value="F:glutathione hydrolase activity"/>
    <property type="evidence" value="ECO:0007669"/>
    <property type="project" value="UniProtKB-UniRule"/>
</dbReference>
<keyword evidence="6 12" id="KW-0378">Hydrolase</keyword>
<feature type="binding site" evidence="11">
    <location>
        <position position="98"/>
    </location>
    <ligand>
        <name>L-glutamate</name>
        <dbReference type="ChEBI" id="CHEBI:29985"/>
    </ligand>
</feature>
<dbReference type="PANTHER" id="PTHR11686:SF62">
    <property type="entry name" value="GLUTATHIONE HYDROLASE"/>
    <property type="match status" value="1"/>
</dbReference>
<protein>
    <recommendedName>
        <fullName evidence="12">Glutathione hydrolase</fullName>
        <ecNumber evidence="12">2.3.2.2</ecNumber>
        <ecNumber evidence="12">3.4.19.13</ecNumber>
    </recommendedName>
    <alternativeName>
        <fullName evidence="12">Gamma-glutamyltransferase</fullName>
    </alternativeName>
    <alternativeName>
        <fullName evidence="12">Gamma-glutamyltranspeptidase</fullName>
    </alternativeName>
</protein>
<evidence type="ECO:0000256" key="1">
    <source>
        <dbReference type="ARBA" id="ARBA00001049"/>
    </source>
</evidence>
<dbReference type="AlphaFoldDB" id="A0A136IPF4"/>
<evidence type="ECO:0000313" key="15">
    <source>
        <dbReference type="Proteomes" id="UP000070501"/>
    </source>
</evidence>
<dbReference type="GO" id="GO:0006508">
    <property type="term" value="P:proteolysis"/>
    <property type="evidence" value="ECO:0007669"/>
    <property type="project" value="UniProtKB-KW"/>
</dbReference>
<evidence type="ECO:0000256" key="4">
    <source>
        <dbReference type="ARBA" id="ARBA00022670"/>
    </source>
</evidence>
<keyword evidence="4" id="KW-0645">Protease</keyword>
<dbReference type="SUPFAM" id="SSF56235">
    <property type="entry name" value="N-terminal nucleophile aminohydrolases (Ntn hydrolases)"/>
    <property type="match status" value="1"/>
</dbReference>
<feature type="binding site" evidence="11">
    <location>
        <position position="462"/>
    </location>
    <ligand>
        <name>L-glutamate</name>
        <dbReference type="ChEBI" id="CHEBI:29985"/>
    </ligand>
</feature>
<dbReference type="InterPro" id="IPR029055">
    <property type="entry name" value="Ntn_hydrolases_N"/>
</dbReference>
<comment type="catalytic activity">
    <reaction evidence="9 12">
        <text>an N-terminal (5-L-glutamyl)-[peptide] + an alpha-amino acid = 5-L-glutamyl amino acid + an N-terminal L-alpha-aminoacyl-[peptide]</text>
        <dbReference type="Rhea" id="RHEA:23904"/>
        <dbReference type="Rhea" id="RHEA-COMP:9780"/>
        <dbReference type="Rhea" id="RHEA-COMP:9795"/>
        <dbReference type="ChEBI" id="CHEBI:77644"/>
        <dbReference type="ChEBI" id="CHEBI:78597"/>
        <dbReference type="ChEBI" id="CHEBI:78599"/>
        <dbReference type="ChEBI" id="CHEBI:78608"/>
        <dbReference type="EC" id="2.3.2.2"/>
    </reaction>
</comment>
<feature type="binding site" evidence="11">
    <location>
        <begin position="439"/>
        <end position="440"/>
    </location>
    <ligand>
        <name>L-glutamate</name>
        <dbReference type="ChEBI" id="CHEBI:29985"/>
    </ligand>
</feature>
<evidence type="ECO:0000313" key="14">
    <source>
        <dbReference type="EMBL" id="KXJ86794.1"/>
    </source>
</evidence>
<evidence type="ECO:0000256" key="8">
    <source>
        <dbReference type="ARBA" id="ARBA00023315"/>
    </source>
</evidence>
<dbReference type="FunCoup" id="A0A136IPF4">
    <property type="interactions" value="160"/>
</dbReference>
<evidence type="ECO:0000256" key="13">
    <source>
        <dbReference type="SAM" id="SignalP"/>
    </source>
</evidence>
<evidence type="ECO:0000256" key="10">
    <source>
        <dbReference type="PIRSR" id="PIRSR600101-1"/>
    </source>
</evidence>
<gene>
    <name evidence="14" type="ORF">Micbo1qcDRAFT_139616</name>
</gene>
<evidence type="ECO:0000256" key="9">
    <source>
        <dbReference type="ARBA" id="ARBA00047417"/>
    </source>
</evidence>
<name>A0A136IPF4_9PEZI</name>
<feature type="binding site" evidence="11">
    <location>
        <position position="411"/>
    </location>
    <ligand>
        <name>L-glutamate</name>
        <dbReference type="ChEBI" id="CHEBI:29985"/>
    </ligand>
</feature>
<dbReference type="GO" id="GO:0103068">
    <property type="term" value="F:leukotriene C4 gamma-glutamyl transferase activity"/>
    <property type="evidence" value="ECO:0007669"/>
    <property type="project" value="UniProtKB-EC"/>
</dbReference>
<dbReference type="EMBL" id="KQ964265">
    <property type="protein sequence ID" value="KXJ86794.1"/>
    <property type="molecule type" value="Genomic_DNA"/>
</dbReference>
<keyword evidence="5 12" id="KW-0808">Transferase</keyword>
<dbReference type="Gene3D" id="1.10.246.130">
    <property type="match status" value="1"/>
</dbReference>
<keyword evidence="13" id="KW-0732">Signal</keyword>
<keyword evidence="7" id="KW-0325">Glycoprotein</keyword>
<comment type="pathway">
    <text evidence="12">Sulfur metabolism; glutathione metabolism.</text>
</comment>
<comment type="similarity">
    <text evidence="3">Belongs to the gamma-glutamyltransferase family.</text>
</comment>
<evidence type="ECO:0000256" key="2">
    <source>
        <dbReference type="ARBA" id="ARBA00001089"/>
    </source>
</evidence>
<evidence type="ECO:0000256" key="6">
    <source>
        <dbReference type="ARBA" id="ARBA00022801"/>
    </source>
</evidence>
<dbReference type="NCBIfam" id="TIGR00066">
    <property type="entry name" value="g_glut_trans"/>
    <property type="match status" value="1"/>
</dbReference>
<feature type="binding site" evidence="11">
    <location>
        <begin position="387"/>
        <end position="389"/>
    </location>
    <ligand>
        <name>L-glutamate</name>
        <dbReference type="ChEBI" id="CHEBI:29985"/>
    </ligand>
</feature>
<dbReference type="OrthoDB" id="1081007at2759"/>
<sequence>MHSSALLSLVAAAVLAPASAKPCGSPPGPRTGAVASETSICSRVGVDVLRKHHGNAVDAAIATVICNGVVAMYHSGIGGGAFALIRSSEGDYEFIDFRETAPAAATEDMYKADEKLSLYGGLASGVPGELRGLEYMHKKYGSLPWADLFAPSVKVAREGWKVNEDLVKYMKGYDFLVTDPSWSVDFAPNGTLLQLGDTITRKRYADFLETIAQGGADAFYTGKNAEYIINELTKKGGIMTLGDLKNYTVAPRETLEAEYRGHKVTSCSAPSSGGVVLSSLRIVDGYGGFNEPAQVNLSSHRLIESLKWAYGQRAELGDPKFVAGLDKYQASMLSDETVTEIRSRISDVRTFNLSYYNPKGLESLDTPGTAHFATADASGMAVSMTSTVNLIFGSQVMIPEIGLVMNDQMNDFSIPGKTNAFGYLPSPANFVRPGKRPLSSMSPSIVETPGGKLYFVIGAAGGSRIITATIQNIHNVVDLGLTSAEALRKPRLHNQLSPEVTQFEYTYDNSTVAYLKAIGHNVTWVAPGASAAEGVRLLRNGTFEAAGEPRLKNSGGFAV</sequence>
<dbReference type="GO" id="GO:0005886">
    <property type="term" value="C:plasma membrane"/>
    <property type="evidence" value="ECO:0007669"/>
    <property type="project" value="TreeGrafter"/>
</dbReference>
<feature type="signal peptide" evidence="13">
    <location>
        <begin position="1"/>
        <end position="20"/>
    </location>
</feature>
<dbReference type="GO" id="GO:0006751">
    <property type="term" value="P:glutathione catabolic process"/>
    <property type="evidence" value="ECO:0007669"/>
    <property type="project" value="UniProtKB-UniRule"/>
</dbReference>
<dbReference type="PRINTS" id="PR01210">
    <property type="entry name" value="GGTRANSPTASE"/>
</dbReference>
<dbReference type="FunFam" id="3.60.20.40:FF:000008">
    <property type="entry name" value="Gamma-glutamyltranspeptidase (Eurofung)"/>
    <property type="match status" value="1"/>
</dbReference>
<dbReference type="Gene3D" id="3.60.20.40">
    <property type="match status" value="1"/>
</dbReference>
<evidence type="ECO:0000256" key="12">
    <source>
        <dbReference type="RuleBase" id="RU368068"/>
    </source>
</evidence>
<dbReference type="FunFam" id="1.10.246.130:FF:000005">
    <property type="entry name" value="Gamma-glutamyltranspeptidase 1, putative"/>
    <property type="match status" value="1"/>
</dbReference>
<reference evidence="15" key="1">
    <citation type="submission" date="2016-02" db="EMBL/GenBank/DDBJ databases">
        <title>Draft genome sequence of Microdochium bolleyi, a fungal endophyte of beachgrass.</title>
        <authorList>
            <consortium name="DOE Joint Genome Institute"/>
            <person name="David A.S."/>
            <person name="May G."/>
            <person name="Haridas S."/>
            <person name="Lim J."/>
            <person name="Wang M."/>
            <person name="Labutti K."/>
            <person name="Lipzen A."/>
            <person name="Barry K."/>
            <person name="Grigoriev I.V."/>
        </authorList>
    </citation>
    <scope>NUCLEOTIDE SEQUENCE [LARGE SCALE GENOMIC DNA]</scope>
    <source>
        <strain evidence="15">J235TASD1</strain>
    </source>
</reference>
<organism evidence="14 15">
    <name type="scientific">Microdochium bolleyi</name>
    <dbReference type="NCBI Taxonomy" id="196109"/>
    <lineage>
        <taxon>Eukaryota</taxon>
        <taxon>Fungi</taxon>
        <taxon>Dikarya</taxon>
        <taxon>Ascomycota</taxon>
        <taxon>Pezizomycotina</taxon>
        <taxon>Sordariomycetes</taxon>
        <taxon>Xylariomycetidae</taxon>
        <taxon>Xylariales</taxon>
        <taxon>Microdochiaceae</taxon>
        <taxon>Microdochium</taxon>
    </lineage>
</organism>
<dbReference type="STRING" id="196109.A0A136IPF4"/>
<comment type="catalytic activity">
    <reaction evidence="2 12">
        <text>glutathione + H2O = L-cysteinylglycine + L-glutamate</text>
        <dbReference type="Rhea" id="RHEA:28807"/>
        <dbReference type="ChEBI" id="CHEBI:15377"/>
        <dbReference type="ChEBI" id="CHEBI:29985"/>
        <dbReference type="ChEBI" id="CHEBI:57925"/>
        <dbReference type="ChEBI" id="CHEBI:61694"/>
        <dbReference type="EC" id="3.4.19.13"/>
    </reaction>
</comment>
<dbReference type="Proteomes" id="UP000070501">
    <property type="component" value="Unassembled WGS sequence"/>
</dbReference>
<evidence type="ECO:0000256" key="3">
    <source>
        <dbReference type="ARBA" id="ARBA00009381"/>
    </source>
</evidence>
<evidence type="ECO:0000256" key="11">
    <source>
        <dbReference type="PIRSR" id="PIRSR600101-2"/>
    </source>
</evidence>
<dbReference type="InterPro" id="IPR043138">
    <property type="entry name" value="GGT_lsub"/>
</dbReference>
<dbReference type="PANTHER" id="PTHR11686">
    <property type="entry name" value="GAMMA GLUTAMYL TRANSPEPTIDASE"/>
    <property type="match status" value="1"/>
</dbReference>
<dbReference type="EC" id="3.4.19.13" evidence="12"/>
<evidence type="ECO:0000256" key="7">
    <source>
        <dbReference type="ARBA" id="ARBA00023180"/>
    </source>
</evidence>
<dbReference type="InterPro" id="IPR043137">
    <property type="entry name" value="GGT_ssub_C"/>
</dbReference>
<dbReference type="InParanoid" id="A0A136IPF4"/>